<keyword evidence="7" id="KW-0804">Transcription</keyword>
<keyword evidence="3" id="KW-0677">Repeat</keyword>
<feature type="domain" description="C2H2-type" evidence="10">
    <location>
        <begin position="190"/>
        <end position="217"/>
    </location>
</feature>
<dbReference type="SUPFAM" id="SSF57667">
    <property type="entry name" value="beta-beta-alpha zinc fingers"/>
    <property type="match status" value="2"/>
</dbReference>
<feature type="domain" description="C2H2-type" evidence="10">
    <location>
        <begin position="246"/>
        <end position="273"/>
    </location>
</feature>
<evidence type="ECO:0000256" key="8">
    <source>
        <dbReference type="ARBA" id="ARBA00023242"/>
    </source>
</evidence>
<dbReference type="SMART" id="SM00355">
    <property type="entry name" value="ZnF_C2H2"/>
    <property type="match status" value="4"/>
</dbReference>
<dbReference type="PROSITE" id="PS50157">
    <property type="entry name" value="ZINC_FINGER_C2H2_2"/>
    <property type="match status" value="4"/>
</dbReference>
<accession>A0AAE1CTY5</accession>
<evidence type="ECO:0000313" key="12">
    <source>
        <dbReference type="Proteomes" id="UP001283361"/>
    </source>
</evidence>
<dbReference type="InterPro" id="IPR013087">
    <property type="entry name" value="Znf_C2H2_type"/>
</dbReference>
<dbReference type="GO" id="GO:0008270">
    <property type="term" value="F:zinc ion binding"/>
    <property type="evidence" value="ECO:0007669"/>
    <property type="project" value="UniProtKB-KW"/>
</dbReference>
<sequence length="299" mass="33943">MVRYLACGADAHDRLQSQMLGAENSMQPTKSRNRRKILIKGLAPKLRDVCNNGSGSTFAPSAIKASSSCPTCSNISESTPASGGTSVLAVRKALSNSLISSSTLESTLLGRSVWLTVLRSEDPVHVNVILCGMFRTSVRVLRWTCFWQWHGSVDRSWYIMNTRLCFGRSSLRLPGILCVCNVGGKSERKYVCQICNHAFKQMTHLVQHHRIHTGERKYVCQICNRAFKQMTHLQQHHIIHTGERKYVCQVCNHAFKQMTHLQQHLRIHTGERKYVCQICNRAFKQLTHLQKHHVIHTGK</sequence>
<name>A0AAE1CTY5_9GAST</name>
<dbReference type="GO" id="GO:0010468">
    <property type="term" value="P:regulation of gene expression"/>
    <property type="evidence" value="ECO:0007669"/>
    <property type="project" value="TreeGrafter"/>
</dbReference>
<keyword evidence="5" id="KW-0862">Zinc</keyword>
<dbReference type="EMBL" id="JAWDGP010006844">
    <property type="protein sequence ID" value="KAK3734572.1"/>
    <property type="molecule type" value="Genomic_DNA"/>
</dbReference>
<evidence type="ECO:0000256" key="7">
    <source>
        <dbReference type="ARBA" id="ARBA00023163"/>
    </source>
</evidence>
<comment type="caution">
    <text evidence="11">The sequence shown here is derived from an EMBL/GenBank/DDBJ whole genome shotgun (WGS) entry which is preliminary data.</text>
</comment>
<evidence type="ECO:0000259" key="10">
    <source>
        <dbReference type="PROSITE" id="PS50157"/>
    </source>
</evidence>
<comment type="subcellular location">
    <subcellularLocation>
        <location evidence="1">Nucleus</location>
    </subcellularLocation>
</comment>
<dbReference type="PANTHER" id="PTHR16515:SF66">
    <property type="entry name" value="C2H2-TYPE DOMAIN-CONTAINING PROTEIN"/>
    <property type="match status" value="1"/>
</dbReference>
<dbReference type="InterPro" id="IPR036236">
    <property type="entry name" value="Znf_C2H2_sf"/>
</dbReference>
<dbReference type="PROSITE" id="PS00028">
    <property type="entry name" value="ZINC_FINGER_C2H2_1"/>
    <property type="match status" value="4"/>
</dbReference>
<dbReference type="FunFam" id="3.30.160.60:FF:002343">
    <property type="entry name" value="Zinc finger protein 33A"/>
    <property type="match status" value="1"/>
</dbReference>
<evidence type="ECO:0000256" key="1">
    <source>
        <dbReference type="ARBA" id="ARBA00004123"/>
    </source>
</evidence>
<evidence type="ECO:0000256" key="5">
    <source>
        <dbReference type="ARBA" id="ARBA00022833"/>
    </source>
</evidence>
<evidence type="ECO:0000256" key="3">
    <source>
        <dbReference type="ARBA" id="ARBA00022737"/>
    </source>
</evidence>
<evidence type="ECO:0000256" key="2">
    <source>
        <dbReference type="ARBA" id="ARBA00022723"/>
    </source>
</evidence>
<dbReference type="Pfam" id="PF00096">
    <property type="entry name" value="zf-C2H2"/>
    <property type="match status" value="4"/>
</dbReference>
<feature type="domain" description="C2H2-type" evidence="10">
    <location>
        <begin position="218"/>
        <end position="245"/>
    </location>
</feature>
<dbReference type="PANTHER" id="PTHR16515">
    <property type="entry name" value="PR DOMAIN ZINC FINGER PROTEIN"/>
    <property type="match status" value="1"/>
</dbReference>
<evidence type="ECO:0000313" key="11">
    <source>
        <dbReference type="EMBL" id="KAK3734572.1"/>
    </source>
</evidence>
<dbReference type="FunFam" id="3.30.160.60:FF:000145">
    <property type="entry name" value="Zinc finger protein 574"/>
    <property type="match status" value="1"/>
</dbReference>
<keyword evidence="2" id="KW-0479">Metal-binding</keyword>
<gene>
    <name evidence="11" type="ORF">RRG08_003480</name>
</gene>
<reference evidence="11" key="1">
    <citation type="journal article" date="2023" name="G3 (Bethesda)">
        <title>A reference genome for the long-term kleptoplast-retaining sea slug Elysia crispata morphotype clarki.</title>
        <authorList>
            <person name="Eastman K.E."/>
            <person name="Pendleton A.L."/>
            <person name="Shaikh M.A."/>
            <person name="Suttiyut T."/>
            <person name="Ogas R."/>
            <person name="Tomko P."/>
            <person name="Gavelis G."/>
            <person name="Widhalm J.R."/>
            <person name="Wisecaver J.H."/>
        </authorList>
    </citation>
    <scope>NUCLEOTIDE SEQUENCE</scope>
    <source>
        <strain evidence="11">ECLA1</strain>
    </source>
</reference>
<dbReference type="FunFam" id="3.30.160.60:FF:000060">
    <property type="entry name" value="zinc finger protein 436"/>
    <property type="match status" value="1"/>
</dbReference>
<dbReference type="AlphaFoldDB" id="A0AAE1CTY5"/>
<dbReference type="FunFam" id="3.30.160.60:FF:000690">
    <property type="entry name" value="Zinc finger protein 354C"/>
    <property type="match status" value="1"/>
</dbReference>
<organism evidence="11 12">
    <name type="scientific">Elysia crispata</name>
    <name type="common">lettuce slug</name>
    <dbReference type="NCBI Taxonomy" id="231223"/>
    <lineage>
        <taxon>Eukaryota</taxon>
        <taxon>Metazoa</taxon>
        <taxon>Spiralia</taxon>
        <taxon>Lophotrochozoa</taxon>
        <taxon>Mollusca</taxon>
        <taxon>Gastropoda</taxon>
        <taxon>Heterobranchia</taxon>
        <taxon>Euthyneura</taxon>
        <taxon>Panpulmonata</taxon>
        <taxon>Sacoglossa</taxon>
        <taxon>Placobranchoidea</taxon>
        <taxon>Plakobranchidae</taxon>
        <taxon>Elysia</taxon>
    </lineage>
</organism>
<evidence type="ECO:0000256" key="4">
    <source>
        <dbReference type="ARBA" id="ARBA00022771"/>
    </source>
</evidence>
<protein>
    <recommendedName>
        <fullName evidence="10">C2H2-type domain-containing protein</fullName>
    </recommendedName>
</protein>
<evidence type="ECO:0000256" key="9">
    <source>
        <dbReference type="PROSITE-ProRule" id="PRU00042"/>
    </source>
</evidence>
<keyword evidence="12" id="KW-1185">Reference proteome</keyword>
<feature type="domain" description="C2H2-type" evidence="10">
    <location>
        <begin position="274"/>
        <end position="299"/>
    </location>
</feature>
<keyword evidence="4 9" id="KW-0863">Zinc-finger</keyword>
<proteinExistence type="predicted"/>
<dbReference type="Proteomes" id="UP001283361">
    <property type="component" value="Unassembled WGS sequence"/>
</dbReference>
<keyword evidence="6" id="KW-0805">Transcription regulation</keyword>
<evidence type="ECO:0000256" key="6">
    <source>
        <dbReference type="ARBA" id="ARBA00023015"/>
    </source>
</evidence>
<keyword evidence="8" id="KW-0539">Nucleus</keyword>
<dbReference type="InterPro" id="IPR050331">
    <property type="entry name" value="Zinc_finger"/>
</dbReference>
<dbReference type="GO" id="GO:0005634">
    <property type="term" value="C:nucleus"/>
    <property type="evidence" value="ECO:0007669"/>
    <property type="project" value="UniProtKB-SubCell"/>
</dbReference>
<dbReference type="Gene3D" id="3.30.160.60">
    <property type="entry name" value="Classic Zinc Finger"/>
    <property type="match status" value="4"/>
</dbReference>